<keyword evidence="1" id="KW-0813">Transport</keyword>
<evidence type="ECO:0000256" key="2">
    <source>
        <dbReference type="ARBA" id="ARBA00022475"/>
    </source>
</evidence>
<gene>
    <name evidence="6" type="ORF">CJP73_03395</name>
</gene>
<dbReference type="EMBL" id="NQYH01000001">
    <property type="protein sequence ID" value="RIY42634.1"/>
    <property type="molecule type" value="Genomic_DNA"/>
</dbReference>
<dbReference type="InterPro" id="IPR003439">
    <property type="entry name" value="ABC_transporter-like_ATP-bd"/>
</dbReference>
<dbReference type="InterPro" id="IPR027417">
    <property type="entry name" value="P-loop_NTPase"/>
</dbReference>
<dbReference type="GO" id="GO:0015192">
    <property type="term" value="F:L-phenylalanine transmembrane transporter activity"/>
    <property type="evidence" value="ECO:0007669"/>
    <property type="project" value="TreeGrafter"/>
</dbReference>
<dbReference type="OrthoDB" id="9805514at2"/>
<evidence type="ECO:0000256" key="3">
    <source>
        <dbReference type="ARBA" id="ARBA00022741"/>
    </source>
</evidence>
<evidence type="ECO:0000259" key="5">
    <source>
        <dbReference type="PROSITE" id="PS50893"/>
    </source>
</evidence>
<dbReference type="InterPro" id="IPR003593">
    <property type="entry name" value="AAA+_ATPase"/>
</dbReference>
<evidence type="ECO:0000256" key="1">
    <source>
        <dbReference type="ARBA" id="ARBA00022448"/>
    </source>
</evidence>
<dbReference type="SMART" id="SM00382">
    <property type="entry name" value="AAA"/>
    <property type="match status" value="1"/>
</dbReference>
<dbReference type="InterPro" id="IPR051120">
    <property type="entry name" value="ABC_AA/LPS_Transport"/>
</dbReference>
<dbReference type="InterPro" id="IPR032823">
    <property type="entry name" value="BCA_ABC_TP_C"/>
</dbReference>
<dbReference type="RefSeq" id="WP_114420288.1">
    <property type="nucleotide sequence ID" value="NZ_NQYH01000001.1"/>
</dbReference>
<name>A0A3A1Z1N2_9BURK</name>
<evidence type="ECO:0000313" key="7">
    <source>
        <dbReference type="Proteomes" id="UP000266206"/>
    </source>
</evidence>
<dbReference type="GO" id="GO:1903806">
    <property type="term" value="P:L-isoleucine import across plasma membrane"/>
    <property type="evidence" value="ECO:0007669"/>
    <property type="project" value="TreeGrafter"/>
</dbReference>
<keyword evidence="3" id="KW-0547">Nucleotide-binding</keyword>
<dbReference type="SUPFAM" id="SSF52540">
    <property type="entry name" value="P-loop containing nucleoside triphosphate hydrolases"/>
    <property type="match status" value="1"/>
</dbReference>
<dbReference type="CDD" id="cd03219">
    <property type="entry name" value="ABC_Mj1267_LivG_branched"/>
    <property type="match status" value="1"/>
</dbReference>
<dbReference type="Gene3D" id="3.40.50.300">
    <property type="entry name" value="P-loop containing nucleotide triphosphate hydrolases"/>
    <property type="match status" value="1"/>
</dbReference>
<dbReference type="GO" id="GO:0015188">
    <property type="term" value="F:L-isoleucine transmembrane transporter activity"/>
    <property type="evidence" value="ECO:0007669"/>
    <property type="project" value="TreeGrafter"/>
</dbReference>
<organism evidence="6 7">
    <name type="scientific">Neopusillimonas maritima</name>
    <dbReference type="NCBI Taxonomy" id="2026239"/>
    <lineage>
        <taxon>Bacteria</taxon>
        <taxon>Pseudomonadati</taxon>
        <taxon>Pseudomonadota</taxon>
        <taxon>Betaproteobacteria</taxon>
        <taxon>Burkholderiales</taxon>
        <taxon>Alcaligenaceae</taxon>
        <taxon>Neopusillimonas</taxon>
    </lineage>
</organism>
<dbReference type="PANTHER" id="PTHR45772">
    <property type="entry name" value="CONSERVED COMPONENT OF ABC TRANSPORTER FOR NATURAL AMINO ACIDS-RELATED"/>
    <property type="match status" value="1"/>
</dbReference>
<protein>
    <recommendedName>
        <fullName evidence="5">ABC transporter domain-containing protein</fullName>
    </recommendedName>
</protein>
<sequence length="251" mass="27571">MSGKVILDITDLQKSFGGIRALDGISLQVFEGEILGLIGPNGAGKTALLNTITGFYRPTAGSIRFQGHEISTLPLYEIGRRGVGRTFQNIRLFKRMTVLENVMVADKRHAKSPLRSLWNFAGRAKGRAEAMALLDMMQLTDKADDPAASLSYGDSRRLEIARALAGKPALMLLDEPAAGMNDAETEQLVEDIHRIRSRVGAMVLIEHDMSLIRSLSDRAVAMDYGRKIAEGDVHAVLEHPEVRRAYLGDDE</sequence>
<dbReference type="AlphaFoldDB" id="A0A3A1Z1N2"/>
<dbReference type="GO" id="GO:0005886">
    <property type="term" value="C:plasma membrane"/>
    <property type="evidence" value="ECO:0007669"/>
    <property type="project" value="TreeGrafter"/>
</dbReference>
<dbReference type="GO" id="GO:0015808">
    <property type="term" value="P:L-alanine transport"/>
    <property type="evidence" value="ECO:0007669"/>
    <property type="project" value="TreeGrafter"/>
</dbReference>
<dbReference type="PROSITE" id="PS50893">
    <property type="entry name" value="ABC_TRANSPORTER_2"/>
    <property type="match status" value="1"/>
</dbReference>
<dbReference type="GO" id="GO:0042941">
    <property type="term" value="P:D-alanine transmembrane transport"/>
    <property type="evidence" value="ECO:0007669"/>
    <property type="project" value="TreeGrafter"/>
</dbReference>
<keyword evidence="4" id="KW-0067">ATP-binding</keyword>
<dbReference type="GO" id="GO:0005304">
    <property type="term" value="F:L-valine transmembrane transporter activity"/>
    <property type="evidence" value="ECO:0007669"/>
    <property type="project" value="TreeGrafter"/>
</dbReference>
<evidence type="ECO:0000313" key="6">
    <source>
        <dbReference type="EMBL" id="RIY42634.1"/>
    </source>
</evidence>
<keyword evidence="2" id="KW-1003">Cell membrane</keyword>
<dbReference type="GO" id="GO:0016887">
    <property type="term" value="F:ATP hydrolysis activity"/>
    <property type="evidence" value="ECO:0007669"/>
    <property type="project" value="InterPro"/>
</dbReference>
<evidence type="ECO:0000256" key="4">
    <source>
        <dbReference type="ARBA" id="ARBA00022840"/>
    </source>
</evidence>
<comment type="caution">
    <text evidence="6">The sequence shown here is derived from an EMBL/GenBank/DDBJ whole genome shotgun (WGS) entry which is preliminary data.</text>
</comment>
<reference evidence="6 7" key="1">
    <citation type="submission" date="2017-08" db="EMBL/GenBank/DDBJ databases">
        <title>Pusillimonas indicus sp. nov., a member of the family Alcaligenaceae isolated from surface seawater.</title>
        <authorList>
            <person name="Li J."/>
        </authorList>
    </citation>
    <scope>NUCLEOTIDE SEQUENCE [LARGE SCALE GENOMIC DNA]</scope>
    <source>
        <strain evidence="6 7">L52-1-41</strain>
    </source>
</reference>
<keyword evidence="2" id="KW-0472">Membrane</keyword>
<feature type="domain" description="ABC transporter" evidence="5">
    <location>
        <begin position="7"/>
        <end position="249"/>
    </location>
</feature>
<dbReference type="FunFam" id="3.40.50.300:FF:000421">
    <property type="entry name" value="Branched-chain amino acid ABC transporter ATP-binding protein"/>
    <property type="match status" value="1"/>
</dbReference>
<dbReference type="Pfam" id="PF12399">
    <property type="entry name" value="BCA_ABC_TP_C"/>
    <property type="match status" value="1"/>
</dbReference>
<dbReference type="Pfam" id="PF00005">
    <property type="entry name" value="ABC_tran"/>
    <property type="match status" value="1"/>
</dbReference>
<dbReference type="GO" id="GO:0005524">
    <property type="term" value="F:ATP binding"/>
    <property type="evidence" value="ECO:0007669"/>
    <property type="project" value="UniProtKB-KW"/>
</dbReference>
<dbReference type="PROSITE" id="PS00211">
    <property type="entry name" value="ABC_TRANSPORTER_1"/>
    <property type="match status" value="1"/>
</dbReference>
<dbReference type="PANTHER" id="PTHR45772:SF7">
    <property type="entry name" value="AMINO ACID ABC TRANSPORTER ATP-BINDING PROTEIN"/>
    <property type="match status" value="1"/>
</dbReference>
<dbReference type="GO" id="GO:1903805">
    <property type="term" value="P:L-valine import across plasma membrane"/>
    <property type="evidence" value="ECO:0007669"/>
    <property type="project" value="TreeGrafter"/>
</dbReference>
<dbReference type="Proteomes" id="UP000266206">
    <property type="component" value="Unassembled WGS sequence"/>
</dbReference>
<proteinExistence type="predicted"/>
<accession>A0A3A1Z1N2</accession>
<dbReference type="InterPro" id="IPR017871">
    <property type="entry name" value="ABC_transporter-like_CS"/>
</dbReference>